<dbReference type="InterPro" id="IPR001810">
    <property type="entry name" value="F-box_dom"/>
</dbReference>
<dbReference type="Pfam" id="PF12937">
    <property type="entry name" value="F-box-like"/>
    <property type="match status" value="1"/>
</dbReference>
<organism evidence="2 3">
    <name type="scientific">Mycena maculata</name>
    <dbReference type="NCBI Taxonomy" id="230809"/>
    <lineage>
        <taxon>Eukaryota</taxon>
        <taxon>Fungi</taxon>
        <taxon>Dikarya</taxon>
        <taxon>Basidiomycota</taxon>
        <taxon>Agaricomycotina</taxon>
        <taxon>Agaricomycetes</taxon>
        <taxon>Agaricomycetidae</taxon>
        <taxon>Agaricales</taxon>
        <taxon>Marasmiineae</taxon>
        <taxon>Mycenaceae</taxon>
        <taxon>Mycena</taxon>
    </lineage>
</organism>
<dbReference type="InterPro" id="IPR036047">
    <property type="entry name" value="F-box-like_dom_sf"/>
</dbReference>
<keyword evidence="3" id="KW-1185">Reference proteome</keyword>
<protein>
    <recommendedName>
        <fullName evidence="1">F-box domain-containing protein</fullName>
    </recommendedName>
</protein>
<gene>
    <name evidence="2" type="ORF">DFH07DRAFT_1054502</name>
</gene>
<dbReference type="SMART" id="SM00256">
    <property type="entry name" value="FBOX"/>
    <property type="match status" value="1"/>
</dbReference>
<evidence type="ECO:0000259" key="1">
    <source>
        <dbReference type="PROSITE" id="PS50181"/>
    </source>
</evidence>
<evidence type="ECO:0000313" key="2">
    <source>
        <dbReference type="EMBL" id="KAJ7785050.1"/>
    </source>
</evidence>
<dbReference type="CDD" id="cd09917">
    <property type="entry name" value="F-box_SF"/>
    <property type="match status" value="1"/>
</dbReference>
<dbReference type="SUPFAM" id="SSF81383">
    <property type="entry name" value="F-box domain"/>
    <property type="match status" value="1"/>
</dbReference>
<accession>A0AAD7KGD5</accession>
<dbReference type="Proteomes" id="UP001215280">
    <property type="component" value="Unassembled WGS sequence"/>
</dbReference>
<dbReference type="PROSITE" id="PS50181">
    <property type="entry name" value="FBOX"/>
    <property type="match status" value="1"/>
</dbReference>
<dbReference type="AlphaFoldDB" id="A0AAD7KGD5"/>
<comment type="caution">
    <text evidence="2">The sequence shown here is derived from an EMBL/GenBank/DDBJ whole genome shotgun (WGS) entry which is preliminary data.</text>
</comment>
<feature type="domain" description="F-box" evidence="1">
    <location>
        <begin position="84"/>
        <end position="130"/>
    </location>
</feature>
<evidence type="ECO:0000313" key="3">
    <source>
        <dbReference type="Proteomes" id="UP001215280"/>
    </source>
</evidence>
<reference evidence="2" key="1">
    <citation type="submission" date="2023-03" db="EMBL/GenBank/DDBJ databases">
        <title>Massive genome expansion in bonnet fungi (Mycena s.s.) driven by repeated elements and novel gene families across ecological guilds.</title>
        <authorList>
            <consortium name="Lawrence Berkeley National Laboratory"/>
            <person name="Harder C.B."/>
            <person name="Miyauchi S."/>
            <person name="Viragh M."/>
            <person name="Kuo A."/>
            <person name="Thoen E."/>
            <person name="Andreopoulos B."/>
            <person name="Lu D."/>
            <person name="Skrede I."/>
            <person name="Drula E."/>
            <person name="Henrissat B."/>
            <person name="Morin E."/>
            <person name="Kohler A."/>
            <person name="Barry K."/>
            <person name="LaButti K."/>
            <person name="Morin E."/>
            <person name="Salamov A."/>
            <person name="Lipzen A."/>
            <person name="Mereny Z."/>
            <person name="Hegedus B."/>
            <person name="Baldrian P."/>
            <person name="Stursova M."/>
            <person name="Weitz H."/>
            <person name="Taylor A."/>
            <person name="Grigoriev I.V."/>
            <person name="Nagy L.G."/>
            <person name="Martin F."/>
            <person name="Kauserud H."/>
        </authorList>
    </citation>
    <scope>NUCLEOTIDE SEQUENCE</scope>
    <source>
        <strain evidence="2">CBHHK188m</strain>
    </source>
</reference>
<proteinExistence type="predicted"/>
<dbReference type="EMBL" id="JARJLG010000001">
    <property type="protein sequence ID" value="KAJ7785050.1"/>
    <property type="molecule type" value="Genomic_DNA"/>
</dbReference>
<name>A0AAD7KGD5_9AGAR</name>
<sequence length="574" mass="64332">MLRDVYARIIPVVSLSFGIGLPNPRFSHSFVYIRAFSKVRVHIDPYPYWTGAPSSTMPMPTSSSVFDSWLRLRPPSANSASPLHWTRMDLPEDVIHHILGFCDISSVLNVGQTSKYFRRLSVSRALWASLVKHLRRKGLIDRLSNADIEELPTVELMAAVKRLLTGPESWSVQKKRKPTGLSRIFAKLFRGAGSRRYQRRGLHATVSARLALHPPASDRWDTMAKLTRGGEFVLVMNRLSILECWRVDRDTLLWTHRSSIPFATVHDFAVEVVDNGERANIVICIRTQTAPVDVGRNYMEIVSLELETGMSDLILAAECPLSDWRSPFPAGPKMCGDIALVCMCGTSYMNYGQAYHIINWRVRMYCTISCSPKLLFQLELVPGYLILTETSPTGSLQEISVIDITALSPHWAPMPMGEPMDMTVTPISSLPKLVSDMVKVSQGAINYSKVELTVLESPLERGVYRIWLYIPHFCDPFQNQDCALLCGFHLQLPSVVGAQLVWRRRSCIPTPSLDRSSFTYSGHTYMGLGIVPPTTPTSIIATDTADRGDYVHVAPYSGALTYPTAQELVVCYFE</sequence>
<dbReference type="Gene3D" id="1.20.1280.50">
    <property type="match status" value="1"/>
</dbReference>